<keyword evidence="7" id="KW-0472">Membrane</keyword>
<dbReference type="STRING" id="1076872.G8ZRT9"/>
<keyword evidence="5 8" id="KW-0732">Signal</keyword>
<organism evidence="9 10">
    <name type="scientific">Torulaspora delbrueckii</name>
    <name type="common">Yeast</name>
    <name type="synonym">Candida colliculosa</name>
    <dbReference type="NCBI Taxonomy" id="4950"/>
    <lineage>
        <taxon>Eukaryota</taxon>
        <taxon>Fungi</taxon>
        <taxon>Dikarya</taxon>
        <taxon>Ascomycota</taxon>
        <taxon>Saccharomycotina</taxon>
        <taxon>Saccharomycetes</taxon>
        <taxon>Saccharomycetales</taxon>
        <taxon>Saccharomycetaceae</taxon>
        <taxon>Torulaspora</taxon>
    </lineage>
</organism>
<dbReference type="InterPro" id="IPR036249">
    <property type="entry name" value="Thioredoxin-like_sf"/>
</dbReference>
<dbReference type="GeneID" id="11500566"/>
<dbReference type="InParanoid" id="G8ZRT9"/>
<evidence type="ECO:0000256" key="8">
    <source>
        <dbReference type="SAM" id="SignalP"/>
    </source>
</evidence>
<evidence type="ECO:0000313" key="10">
    <source>
        <dbReference type="Proteomes" id="UP000005627"/>
    </source>
</evidence>
<dbReference type="HOGENOM" id="CLU_799705_0_0_1"/>
<proteinExistence type="inferred from homology"/>
<evidence type="ECO:0000256" key="5">
    <source>
        <dbReference type="ARBA" id="ARBA00022729"/>
    </source>
</evidence>
<dbReference type="PANTHER" id="PTHR45672:SF3">
    <property type="entry name" value="THIOREDOXIN DOMAIN-CONTAINING PROTEIN 5"/>
    <property type="match status" value="1"/>
</dbReference>
<evidence type="ECO:0008006" key="11">
    <source>
        <dbReference type="Google" id="ProtNLM"/>
    </source>
</evidence>
<dbReference type="eggNOG" id="ENOG502SAP3">
    <property type="taxonomic scope" value="Eukaryota"/>
</dbReference>
<dbReference type="InterPro" id="IPR021149">
    <property type="entry name" value="OligosaccharylTrfase_OST3/OST6"/>
</dbReference>
<comment type="similarity">
    <text evidence="3">Belongs to the OST3/OST6 family.</text>
</comment>
<accession>G8ZRT9</accession>
<sequence>MIWRWFWWFAVIGMVIGEEFGSTRELYESLMVSELYTFVYVYSHGCHSQEVGPEFEQLAQLMLGEDGQPLVGFASIDGHKSRNFARQFNVESFPQLLLFKPQKEPAQTLLDLLGDVYHGGKSSVDMAKYLWQQTGHLPRWPKSEDSVLELDSLNTLQKHASTFNSYWSRSFTVNSSGELMQQVILIAFLTPWTRTKYQDMFLGGMPNSLVDKLSAKYGSQLKLLRLDSSQENMASVVNEFRVSTEPSIFLLFQEDSRDSRMALLELLPYDSQTWDHEAQLVSQLVDTAVGRNFSQLQQLSRDYHSIYLYDSLQQRQQKIQDDWDQSLVDQIGNFTDADTILSSIWGM</sequence>
<feature type="signal peptide" evidence="8">
    <location>
        <begin position="1"/>
        <end position="17"/>
    </location>
</feature>
<name>G8ZRT9_TORDE</name>
<dbReference type="PANTHER" id="PTHR45672">
    <property type="entry name" value="PROTEIN DISULFIDE-ISOMERASE C17H9.14C-RELATED"/>
    <property type="match status" value="1"/>
</dbReference>
<dbReference type="InterPro" id="IPR051063">
    <property type="entry name" value="PDI"/>
</dbReference>
<keyword evidence="6" id="KW-1133">Transmembrane helix</keyword>
<dbReference type="Proteomes" id="UP000005627">
    <property type="component" value="Chromosome 3"/>
</dbReference>
<evidence type="ECO:0000256" key="7">
    <source>
        <dbReference type="ARBA" id="ARBA00023136"/>
    </source>
</evidence>
<dbReference type="GO" id="GO:0006457">
    <property type="term" value="P:protein folding"/>
    <property type="evidence" value="ECO:0007669"/>
    <property type="project" value="TreeGrafter"/>
</dbReference>
<evidence type="ECO:0000256" key="6">
    <source>
        <dbReference type="ARBA" id="ARBA00022989"/>
    </source>
</evidence>
<comment type="subcellular location">
    <subcellularLocation>
        <location evidence="1">Endoplasmic reticulum membrane</location>
        <topology evidence="1">Multi-pass membrane protein</topology>
    </subcellularLocation>
</comment>
<dbReference type="GO" id="GO:0005789">
    <property type="term" value="C:endoplasmic reticulum membrane"/>
    <property type="evidence" value="ECO:0007669"/>
    <property type="project" value="UniProtKB-SubCell"/>
</dbReference>
<dbReference type="KEGG" id="tdl:TDEL_0C03420"/>
<dbReference type="EMBL" id="HE616744">
    <property type="protein sequence ID" value="CCE91231.1"/>
    <property type="molecule type" value="Genomic_DNA"/>
</dbReference>
<comment type="similarity">
    <text evidence="2">Belongs to the protein disulfide isomerase family.</text>
</comment>
<dbReference type="RefSeq" id="XP_003680442.1">
    <property type="nucleotide sequence ID" value="XM_003680394.1"/>
</dbReference>
<gene>
    <name evidence="9" type="primary">TDEL0C03420</name>
    <name evidence="9" type="ORF">TDEL_0C03420</name>
</gene>
<dbReference type="Pfam" id="PF04756">
    <property type="entry name" value="OST3_OST6"/>
    <property type="match status" value="1"/>
</dbReference>
<keyword evidence="4" id="KW-0812">Transmembrane</keyword>
<protein>
    <recommendedName>
        <fullName evidence="11">Thioredoxin domain-containing protein</fullName>
    </recommendedName>
</protein>
<evidence type="ECO:0000256" key="3">
    <source>
        <dbReference type="ARBA" id="ARBA00009561"/>
    </source>
</evidence>
<dbReference type="OrthoDB" id="10264505at2759"/>
<dbReference type="CDD" id="cd02961">
    <property type="entry name" value="PDI_a_family"/>
    <property type="match status" value="1"/>
</dbReference>
<feature type="chain" id="PRO_5003519567" description="Thioredoxin domain-containing protein" evidence="8">
    <location>
        <begin position="18"/>
        <end position="347"/>
    </location>
</feature>
<dbReference type="GO" id="GO:0003756">
    <property type="term" value="F:protein disulfide isomerase activity"/>
    <property type="evidence" value="ECO:0007669"/>
    <property type="project" value="TreeGrafter"/>
</dbReference>
<dbReference type="AlphaFoldDB" id="G8ZRT9"/>
<evidence type="ECO:0000313" key="9">
    <source>
        <dbReference type="EMBL" id="CCE91231.1"/>
    </source>
</evidence>
<keyword evidence="10" id="KW-1185">Reference proteome</keyword>
<evidence type="ECO:0000256" key="4">
    <source>
        <dbReference type="ARBA" id="ARBA00022692"/>
    </source>
</evidence>
<reference evidence="9 10" key="1">
    <citation type="journal article" date="2011" name="Proc. Natl. Acad. Sci. U.S.A.">
        <title>Evolutionary erosion of yeast sex chromosomes by mating-type switching accidents.</title>
        <authorList>
            <person name="Gordon J.L."/>
            <person name="Armisen D."/>
            <person name="Proux-Wera E."/>
            <person name="Oheigeartaigh S.S."/>
            <person name="Byrne K.P."/>
            <person name="Wolfe K.H."/>
        </authorList>
    </citation>
    <scope>NUCLEOTIDE SEQUENCE [LARGE SCALE GENOMIC DNA]</scope>
    <source>
        <strain evidence="10">ATCC 10662 / CBS 1146 / NBRC 0425 / NCYC 2629 / NRRL Y-866</strain>
    </source>
</reference>
<evidence type="ECO:0000256" key="1">
    <source>
        <dbReference type="ARBA" id="ARBA00004477"/>
    </source>
</evidence>
<dbReference type="SUPFAM" id="SSF52833">
    <property type="entry name" value="Thioredoxin-like"/>
    <property type="match status" value="1"/>
</dbReference>
<evidence type="ECO:0000256" key="2">
    <source>
        <dbReference type="ARBA" id="ARBA00006347"/>
    </source>
</evidence>
<dbReference type="Gene3D" id="3.40.30.10">
    <property type="entry name" value="Glutaredoxin"/>
    <property type="match status" value="1"/>
</dbReference>